<dbReference type="Pfam" id="PF13307">
    <property type="entry name" value="Helicase_C_2"/>
    <property type="match status" value="1"/>
</dbReference>
<dbReference type="GO" id="GO:0016818">
    <property type="term" value="F:hydrolase activity, acting on acid anhydrides, in phosphorus-containing anhydrides"/>
    <property type="evidence" value="ECO:0007669"/>
    <property type="project" value="InterPro"/>
</dbReference>
<evidence type="ECO:0000313" key="2">
    <source>
        <dbReference type="EMBL" id="KXA97304.1"/>
    </source>
</evidence>
<comment type="caution">
    <text evidence="2">The sequence shown here is derived from an EMBL/GenBank/DDBJ whole genome shotgun (WGS) entry which is preliminary data.</text>
</comment>
<dbReference type="GO" id="GO:0006139">
    <property type="term" value="P:nucleobase-containing compound metabolic process"/>
    <property type="evidence" value="ECO:0007669"/>
    <property type="project" value="InterPro"/>
</dbReference>
<dbReference type="AlphaFoldDB" id="A0A133UST5"/>
<organism evidence="2 3">
    <name type="scientific">candidate division MSBL1 archaeon SCGC-AAA259I14</name>
    <dbReference type="NCBI Taxonomy" id="1698268"/>
    <lineage>
        <taxon>Archaea</taxon>
        <taxon>Methanobacteriati</taxon>
        <taxon>Methanobacteriota</taxon>
        <taxon>candidate division MSBL1</taxon>
    </lineage>
</organism>
<dbReference type="GO" id="GO:0003676">
    <property type="term" value="F:nucleic acid binding"/>
    <property type="evidence" value="ECO:0007669"/>
    <property type="project" value="InterPro"/>
</dbReference>
<evidence type="ECO:0000313" key="3">
    <source>
        <dbReference type="Proteomes" id="UP000070414"/>
    </source>
</evidence>
<reference evidence="2 3" key="1">
    <citation type="journal article" date="2016" name="Sci. Rep.">
        <title>Metabolic traits of an uncultured archaeal lineage -MSBL1- from brine pools of the Red Sea.</title>
        <authorList>
            <person name="Mwirichia R."/>
            <person name="Alam I."/>
            <person name="Rashid M."/>
            <person name="Vinu M."/>
            <person name="Ba-Alawi W."/>
            <person name="Anthony Kamau A."/>
            <person name="Kamanda Ngugi D."/>
            <person name="Goker M."/>
            <person name="Klenk H.P."/>
            <person name="Bajic V."/>
            <person name="Stingl U."/>
        </authorList>
    </citation>
    <scope>NUCLEOTIDE SEQUENCE [LARGE SCALE GENOMIC DNA]</scope>
    <source>
        <strain evidence="2">SCGC-AAA259I14</strain>
    </source>
</reference>
<evidence type="ECO:0000259" key="1">
    <source>
        <dbReference type="Pfam" id="PF13307"/>
    </source>
</evidence>
<dbReference type="Gene3D" id="3.40.50.300">
    <property type="entry name" value="P-loop containing nucleotide triphosphate hydrolases"/>
    <property type="match status" value="1"/>
</dbReference>
<dbReference type="GO" id="GO:0005524">
    <property type="term" value="F:ATP binding"/>
    <property type="evidence" value="ECO:0007669"/>
    <property type="project" value="InterPro"/>
</dbReference>
<accession>A0A133UST5</accession>
<protein>
    <recommendedName>
        <fullName evidence="1">ATP-dependent helicase C-terminal domain-containing protein</fullName>
    </recommendedName>
</protein>
<keyword evidence="3" id="KW-1185">Reference proteome</keyword>
<dbReference type="InterPro" id="IPR006555">
    <property type="entry name" value="ATP-dep_Helicase_C"/>
</dbReference>
<dbReference type="Proteomes" id="UP000070414">
    <property type="component" value="Unassembled WGS sequence"/>
</dbReference>
<name>A0A133UST5_9EURY</name>
<dbReference type="EMBL" id="LHXS01000018">
    <property type="protein sequence ID" value="KXA97304.1"/>
    <property type="molecule type" value="Genomic_DNA"/>
</dbReference>
<dbReference type="InterPro" id="IPR027417">
    <property type="entry name" value="P-loop_NTPase"/>
</dbReference>
<proteinExistence type="predicted"/>
<sequence>MVQKRLGVEKTVNNRRWKNYSFRKRYGKVRDEILERVEKPCFVPVHATKYLHRDIEKLTEEEKKEIDGVTFSTKMDRGSDLEEMESVVLLKYPFPNLGDSLLKATKKRLGEKKFWTYYRDIAEREFIQQIGRTVRSPDDEVEFWSPDAKCHERLRQSWKGETVTRKPSQKR</sequence>
<feature type="domain" description="ATP-dependent helicase C-terminal" evidence="1">
    <location>
        <begin position="65"/>
        <end position="152"/>
    </location>
</feature>
<gene>
    <name evidence="2" type="ORF">AKJ38_01550</name>
</gene>
<dbReference type="GO" id="GO:0004386">
    <property type="term" value="F:helicase activity"/>
    <property type="evidence" value="ECO:0007669"/>
    <property type="project" value="InterPro"/>
</dbReference>